<evidence type="ECO:0000313" key="2">
    <source>
        <dbReference type="Proteomes" id="UP000467260"/>
    </source>
</evidence>
<dbReference type="Proteomes" id="UP000467260">
    <property type="component" value="Chromosome"/>
</dbReference>
<proteinExistence type="predicted"/>
<protein>
    <submittedName>
        <fullName evidence="1">Uncharacterized protein</fullName>
    </submittedName>
</protein>
<sequence>MTMASPPASVATESAFAMAVPPSAVISSTTRWATDSEAPLPSTALPRSFTTTRARGAQFDRVAAAEPSAGTGDDGYLVVECKCHG</sequence>
<dbReference type="AlphaFoldDB" id="A0A7I7WXM5"/>
<name>A0A7I7WXM5_9MYCO</name>
<dbReference type="KEGG" id="mhib:MHIB_00130"/>
<evidence type="ECO:0000313" key="1">
    <source>
        <dbReference type="EMBL" id="BBZ21595.1"/>
    </source>
</evidence>
<organism evidence="1 2">
    <name type="scientific">Mycolicibacter hiberniae</name>
    <dbReference type="NCBI Taxonomy" id="29314"/>
    <lineage>
        <taxon>Bacteria</taxon>
        <taxon>Bacillati</taxon>
        <taxon>Actinomycetota</taxon>
        <taxon>Actinomycetes</taxon>
        <taxon>Mycobacteriales</taxon>
        <taxon>Mycobacteriaceae</taxon>
        <taxon>Mycolicibacter</taxon>
    </lineage>
</organism>
<reference evidence="1 2" key="1">
    <citation type="journal article" date="2019" name="Emerg. Microbes Infect.">
        <title>Comprehensive subspecies identification of 175 nontuberculous mycobacteria species based on 7547 genomic profiles.</title>
        <authorList>
            <person name="Matsumoto Y."/>
            <person name="Kinjo T."/>
            <person name="Motooka D."/>
            <person name="Nabeya D."/>
            <person name="Jung N."/>
            <person name="Uechi K."/>
            <person name="Horii T."/>
            <person name="Iida T."/>
            <person name="Fujita J."/>
            <person name="Nakamura S."/>
        </authorList>
    </citation>
    <scope>NUCLEOTIDE SEQUENCE [LARGE SCALE GENOMIC DNA]</scope>
    <source>
        <strain evidence="1 2">JCM 13571</strain>
    </source>
</reference>
<gene>
    <name evidence="1" type="ORF">MHIB_00130</name>
</gene>
<accession>A0A7I7WXM5</accession>
<keyword evidence="2" id="KW-1185">Reference proteome</keyword>
<dbReference type="EMBL" id="AP022609">
    <property type="protein sequence ID" value="BBZ21595.1"/>
    <property type="molecule type" value="Genomic_DNA"/>
</dbReference>